<feature type="non-terminal residue" evidence="2">
    <location>
        <position position="1"/>
    </location>
</feature>
<sequence length="191" mass="21163">LKANSHSRRRKILGFCHIYKRTKVVSKDGGGDLGCDASRPDRSSNSPINPGQDLPLQGEGVIDEPVQISNSLASLAIILDNENSGLEIDSQPDHRTDSQEDVSFGRKRMKGVTESAEDKGKRLVSNESQDPENDNKEIVTEEATFQNLNFESEKEHVFLPRNKQLPGRDVECQLLLTLGQLYVPRSGSTSF</sequence>
<proteinExistence type="predicted"/>
<organism evidence="2">
    <name type="scientific">Anthurium amnicola</name>
    <dbReference type="NCBI Taxonomy" id="1678845"/>
    <lineage>
        <taxon>Eukaryota</taxon>
        <taxon>Viridiplantae</taxon>
        <taxon>Streptophyta</taxon>
        <taxon>Embryophyta</taxon>
        <taxon>Tracheophyta</taxon>
        <taxon>Spermatophyta</taxon>
        <taxon>Magnoliopsida</taxon>
        <taxon>Liliopsida</taxon>
        <taxon>Araceae</taxon>
        <taxon>Pothoideae</taxon>
        <taxon>Potheae</taxon>
        <taxon>Anthurium</taxon>
    </lineage>
</organism>
<gene>
    <name evidence="2" type="primary">blr0637</name>
    <name evidence="2" type="ORF">g.51709</name>
</gene>
<dbReference type="GO" id="GO:0016740">
    <property type="term" value="F:transferase activity"/>
    <property type="evidence" value="ECO:0007669"/>
    <property type="project" value="UniProtKB-KW"/>
</dbReference>
<reference evidence="2" key="1">
    <citation type="submission" date="2015-07" db="EMBL/GenBank/DDBJ databases">
        <title>Transcriptome Assembly of Anthurium amnicola.</title>
        <authorList>
            <person name="Suzuki J."/>
        </authorList>
    </citation>
    <scope>NUCLEOTIDE SEQUENCE</scope>
</reference>
<dbReference type="EMBL" id="GDJX01018134">
    <property type="protein sequence ID" value="JAT49802.1"/>
    <property type="molecule type" value="Transcribed_RNA"/>
</dbReference>
<feature type="region of interest" description="Disordered" evidence="1">
    <location>
        <begin position="85"/>
        <end position="136"/>
    </location>
</feature>
<evidence type="ECO:0000256" key="1">
    <source>
        <dbReference type="SAM" id="MobiDB-lite"/>
    </source>
</evidence>
<feature type="region of interest" description="Disordered" evidence="1">
    <location>
        <begin position="29"/>
        <end position="58"/>
    </location>
</feature>
<accession>A0A1D1Y582</accession>
<evidence type="ECO:0000313" key="2">
    <source>
        <dbReference type="EMBL" id="JAT49802.1"/>
    </source>
</evidence>
<dbReference type="AlphaFoldDB" id="A0A1D1Y582"/>
<protein>
    <submittedName>
        <fullName evidence="2">Putative phosphotransferase blr0637</fullName>
    </submittedName>
</protein>
<name>A0A1D1Y582_9ARAE</name>
<keyword evidence="2" id="KW-0808">Transferase</keyword>